<reference evidence="1 2" key="1">
    <citation type="journal article" date="2013" name="Nat. Genet.">
        <title>The high-quality draft genome of peach (Prunus persica) identifies unique patterns of genetic diversity, domestication and genome evolution.</title>
        <authorList>
            <consortium name="International Peach Genome Initiative"/>
            <person name="Verde I."/>
            <person name="Abbott A.G."/>
            <person name="Scalabrin S."/>
            <person name="Jung S."/>
            <person name="Shu S."/>
            <person name="Marroni F."/>
            <person name="Zhebentyayeva T."/>
            <person name="Dettori M.T."/>
            <person name="Grimwood J."/>
            <person name="Cattonaro F."/>
            <person name="Zuccolo A."/>
            <person name="Rossini L."/>
            <person name="Jenkins J."/>
            <person name="Vendramin E."/>
            <person name="Meisel L.A."/>
            <person name="Decroocq V."/>
            <person name="Sosinski B."/>
            <person name="Prochnik S."/>
            <person name="Mitros T."/>
            <person name="Policriti A."/>
            <person name="Cipriani G."/>
            <person name="Dondini L."/>
            <person name="Ficklin S."/>
            <person name="Goodstein D.M."/>
            <person name="Xuan P."/>
            <person name="Del Fabbro C."/>
            <person name="Aramini V."/>
            <person name="Copetti D."/>
            <person name="Gonzalez S."/>
            <person name="Horner D.S."/>
            <person name="Falchi R."/>
            <person name="Lucas S."/>
            <person name="Mica E."/>
            <person name="Maldonado J."/>
            <person name="Lazzari B."/>
            <person name="Bielenberg D."/>
            <person name="Pirona R."/>
            <person name="Miculan M."/>
            <person name="Barakat A."/>
            <person name="Testolin R."/>
            <person name="Stella A."/>
            <person name="Tartarini S."/>
            <person name="Tonutti P."/>
            <person name="Arus P."/>
            <person name="Orellana A."/>
            <person name="Wells C."/>
            <person name="Main D."/>
            <person name="Vizzotto G."/>
            <person name="Silva H."/>
            <person name="Salamini F."/>
            <person name="Schmutz J."/>
            <person name="Morgante M."/>
            <person name="Rokhsar D.S."/>
        </authorList>
    </citation>
    <scope>NUCLEOTIDE SEQUENCE [LARGE SCALE GENOMIC DNA]</scope>
    <source>
        <strain evidence="2">cv. Nemared</strain>
    </source>
</reference>
<dbReference type="Gramene" id="ONI23675">
    <property type="protein sequence ID" value="ONI23675"/>
    <property type="gene ID" value="PRUPE_2G201700"/>
</dbReference>
<proteinExistence type="predicted"/>
<evidence type="ECO:0000313" key="1">
    <source>
        <dbReference type="EMBL" id="ONI23675.1"/>
    </source>
</evidence>
<keyword evidence="2" id="KW-1185">Reference proteome</keyword>
<evidence type="ECO:0000313" key="2">
    <source>
        <dbReference type="Proteomes" id="UP000006882"/>
    </source>
</evidence>
<gene>
    <name evidence="1" type="ORF">PRUPE_2G201700</name>
</gene>
<name>A0A251QLY5_PRUPE</name>
<dbReference type="AlphaFoldDB" id="A0A251QLY5"/>
<organism evidence="1 2">
    <name type="scientific">Prunus persica</name>
    <name type="common">Peach</name>
    <name type="synonym">Amygdalus persica</name>
    <dbReference type="NCBI Taxonomy" id="3760"/>
    <lineage>
        <taxon>Eukaryota</taxon>
        <taxon>Viridiplantae</taxon>
        <taxon>Streptophyta</taxon>
        <taxon>Embryophyta</taxon>
        <taxon>Tracheophyta</taxon>
        <taxon>Spermatophyta</taxon>
        <taxon>Magnoliopsida</taxon>
        <taxon>eudicotyledons</taxon>
        <taxon>Gunneridae</taxon>
        <taxon>Pentapetalae</taxon>
        <taxon>rosids</taxon>
        <taxon>fabids</taxon>
        <taxon>Rosales</taxon>
        <taxon>Rosaceae</taxon>
        <taxon>Amygdaloideae</taxon>
        <taxon>Amygdaleae</taxon>
        <taxon>Prunus</taxon>
    </lineage>
</organism>
<accession>A0A251QLY5</accession>
<sequence>MFIHGRCCEKNPTAKLYHKTRLEKLQSIALLSI</sequence>
<protein>
    <submittedName>
        <fullName evidence="1">Uncharacterized protein</fullName>
    </submittedName>
</protein>
<dbReference type="Proteomes" id="UP000006882">
    <property type="component" value="Chromosome G2"/>
</dbReference>
<dbReference type="EMBL" id="CM007652">
    <property type="protein sequence ID" value="ONI23675.1"/>
    <property type="molecule type" value="Genomic_DNA"/>
</dbReference>